<evidence type="ECO:0000313" key="4">
    <source>
        <dbReference type="Proteomes" id="UP001432027"/>
    </source>
</evidence>
<evidence type="ECO:0000259" key="2">
    <source>
        <dbReference type="PROSITE" id="PS50234"/>
    </source>
</evidence>
<dbReference type="SUPFAM" id="SSF53300">
    <property type="entry name" value="vWA-like"/>
    <property type="match status" value="1"/>
</dbReference>
<comment type="caution">
    <text evidence="3">The sequence shown here is derived from an EMBL/GenBank/DDBJ whole genome shotgun (WGS) entry which is preliminary data.</text>
</comment>
<dbReference type="SMART" id="SM00327">
    <property type="entry name" value="VWA"/>
    <property type="match status" value="1"/>
</dbReference>
<dbReference type="PANTHER" id="PTHR24020">
    <property type="entry name" value="COLLAGEN ALPHA"/>
    <property type="match status" value="1"/>
</dbReference>
<dbReference type="PANTHER" id="PTHR24020:SF84">
    <property type="entry name" value="VWFA DOMAIN-CONTAINING PROTEIN"/>
    <property type="match status" value="1"/>
</dbReference>
<feature type="region of interest" description="Disordered" evidence="1">
    <location>
        <begin position="186"/>
        <end position="205"/>
    </location>
</feature>
<evidence type="ECO:0000256" key="1">
    <source>
        <dbReference type="SAM" id="MobiDB-lite"/>
    </source>
</evidence>
<dbReference type="EMBL" id="BTSX01000006">
    <property type="protein sequence ID" value="GMT03281.1"/>
    <property type="molecule type" value="Genomic_DNA"/>
</dbReference>
<gene>
    <name evidence="3" type="ORF">PENTCL1PPCAC_25455</name>
</gene>
<dbReference type="AlphaFoldDB" id="A0AAV5U8R3"/>
<dbReference type="InterPro" id="IPR050525">
    <property type="entry name" value="ECM_Assembly_Org"/>
</dbReference>
<dbReference type="Pfam" id="PF00092">
    <property type="entry name" value="VWA"/>
    <property type="match status" value="1"/>
</dbReference>
<proteinExistence type="predicted"/>
<evidence type="ECO:0000313" key="3">
    <source>
        <dbReference type="EMBL" id="GMT03281.1"/>
    </source>
</evidence>
<dbReference type="InterPro" id="IPR036465">
    <property type="entry name" value="vWFA_dom_sf"/>
</dbReference>
<reference evidence="3" key="1">
    <citation type="submission" date="2023-10" db="EMBL/GenBank/DDBJ databases">
        <title>Genome assembly of Pristionchus species.</title>
        <authorList>
            <person name="Yoshida K."/>
            <person name="Sommer R.J."/>
        </authorList>
    </citation>
    <scope>NUCLEOTIDE SEQUENCE</scope>
    <source>
        <strain evidence="3">RS0144</strain>
    </source>
</reference>
<feature type="region of interest" description="Disordered" evidence="1">
    <location>
        <begin position="118"/>
        <end position="143"/>
    </location>
</feature>
<organism evidence="3 4">
    <name type="scientific">Pristionchus entomophagus</name>
    <dbReference type="NCBI Taxonomy" id="358040"/>
    <lineage>
        <taxon>Eukaryota</taxon>
        <taxon>Metazoa</taxon>
        <taxon>Ecdysozoa</taxon>
        <taxon>Nematoda</taxon>
        <taxon>Chromadorea</taxon>
        <taxon>Rhabditida</taxon>
        <taxon>Rhabditina</taxon>
        <taxon>Diplogasteromorpha</taxon>
        <taxon>Diplogasteroidea</taxon>
        <taxon>Neodiplogasteridae</taxon>
        <taxon>Pristionchus</taxon>
    </lineage>
</organism>
<dbReference type="InterPro" id="IPR002035">
    <property type="entry name" value="VWF_A"/>
</dbReference>
<accession>A0AAV5U8R3</accession>
<feature type="compositionally biased region" description="Low complexity" evidence="1">
    <location>
        <begin position="121"/>
        <end position="136"/>
    </location>
</feature>
<feature type="non-terminal residue" evidence="3">
    <location>
        <position position="1"/>
    </location>
</feature>
<dbReference type="Proteomes" id="UP001432027">
    <property type="component" value="Unassembled WGS sequence"/>
</dbReference>
<keyword evidence="4" id="KW-1185">Reference proteome</keyword>
<protein>
    <recommendedName>
        <fullName evidence="2">VWFA domain-containing protein</fullName>
    </recommendedName>
</protein>
<sequence>SDIDRLPYILSFADDTRSRDRNHPFVRREAANQDGFNLYPLRSLSRAMFVDAHDITDHRPFKSLNEVPQFYDERSNFARVRDRELAFGPDEVRISTDESYEYDPDFYDAIAAQAFDERSRPSTTVTTPRTSTVPPRHTTPPEYLPTATYASFPLRALFPPQFLPRKPVPVFTTTVPPFRILAATTSHPTTVPPHTTTPSTTTMTTTVPTTTTVFIPPTTVPTTTVLPTTEAKRVEPPNTVPPNTIAIESEVTPLLLLKRTVHHQEQDDSPFFRPDIVNSPRRFCRDAIFVLDNSGSTKFNFARFKMIIGNLGDMVLEDSTRRVGLITFSSRHRQRVIIDWSLPRPPRATEDFHRRLTDLAFTGGITQLGAVLHMLQDRLFDEKLQQRARPVDIVLFTDGYSFDDPSVVARNLRMSGHRIYAAALFTGYLRSELDAITGDPARVYTEMEGLDTLAHSLHTCF</sequence>
<dbReference type="Gene3D" id="3.40.50.410">
    <property type="entry name" value="von Willebrand factor, type A domain"/>
    <property type="match status" value="1"/>
</dbReference>
<dbReference type="PROSITE" id="PS50234">
    <property type="entry name" value="VWFA"/>
    <property type="match status" value="1"/>
</dbReference>
<name>A0AAV5U8R3_9BILA</name>
<feature type="domain" description="VWFA" evidence="2">
    <location>
        <begin position="286"/>
        <end position="461"/>
    </location>
</feature>